<keyword evidence="6" id="KW-0408">Iron</keyword>
<dbReference type="SUPFAM" id="SSF56935">
    <property type="entry name" value="Porins"/>
    <property type="match status" value="1"/>
</dbReference>
<protein>
    <submittedName>
        <fullName evidence="15">TonB-dependent receptor</fullName>
    </submittedName>
</protein>
<evidence type="ECO:0000313" key="16">
    <source>
        <dbReference type="Proteomes" id="UP001273505"/>
    </source>
</evidence>
<keyword evidence="2 11" id="KW-0813">Transport</keyword>
<evidence type="ECO:0000256" key="10">
    <source>
        <dbReference type="ARBA" id="ARBA00023237"/>
    </source>
</evidence>
<sequence length="801" mass="87375">MHLKNPLAMAVGIIAAAGHITQVHAQDNPGQSTQVGMLEEVLVTAERRPADLQSTPIAVTALSQAALTENDILDVTDMSGFVPNLMVTGQEEQSDIKIYIRGVGTNNPTETGDQGVGVYVDGVYAARAQGALALMYDLENVQVLRGPQGTLFGRNNTGGALLLQTVKPGHEFEGNFQTTYGSYNRQQVSGAVTLPVLDNLSFRVAGYSDQDDGWVNAISEDPRGSEHNFSGLSTGRTANVGLKLNNTDVRSARITGLWDATDSLSWTVSYETFTDNGNNGILLNPVLVEQDNFDSFIDSPVSLELQSDVWRSTVNFDISDNLNLQYIAGISDLHREQVVDQDGGITSRFQEGRTEYQDSTAESHEIKLQNIEGEVIDWVIGAYYFEEETSIRFDFDGQGSWLQGGNTFIQPARGTESGAAYAQATWHLTDQFSITGGVRYTDDLKYDRGGRNIQDCENEFIRPTLGGENLSVFEDFLNNTTGGEGADGLDDYTGRERTRGQCAATLRNDVESEDDQLTYLARASYDWDDSMVYASVSTGYRAGVIQDGGQATNPESSTSYEVGYKYQTGSFRLNTAAFFMEYDDLIRSGFDEDLNQIVNSNVAGAEISGVEAELTWMIGSGGQLDISGGYLNAEYTDYVVDGAGYGTNLTPIIGPDGEPTGFYDLAGNKLPQSPEFNLNTTLRWDFETAIGLITPRVNVRYVDETFFRDQNENGAPINNIINDEEQTGFYWGNPAGQDAYTKVNLGLTLDPGDSWSVDVFVNNATDEMTKSSASVDNNTAAGFPGRYAPPRTYGVRVNASF</sequence>
<gene>
    <name evidence="15" type="ORF">SCD92_15330</name>
</gene>
<evidence type="ECO:0000256" key="1">
    <source>
        <dbReference type="ARBA" id="ARBA00004571"/>
    </source>
</evidence>
<comment type="caution">
    <text evidence="15">The sequence shown here is derived from an EMBL/GenBank/DDBJ whole genome shotgun (WGS) entry which is preliminary data.</text>
</comment>
<organism evidence="15 16">
    <name type="scientific">Gilvimarinus gilvus</name>
    <dbReference type="NCBI Taxonomy" id="3058038"/>
    <lineage>
        <taxon>Bacteria</taxon>
        <taxon>Pseudomonadati</taxon>
        <taxon>Pseudomonadota</taxon>
        <taxon>Gammaproteobacteria</taxon>
        <taxon>Cellvibrionales</taxon>
        <taxon>Cellvibrionaceae</taxon>
        <taxon>Gilvimarinus</taxon>
    </lineage>
</organism>
<comment type="subcellular location">
    <subcellularLocation>
        <location evidence="1 11">Cell outer membrane</location>
        <topology evidence="1 11">Multi-pass membrane protein</topology>
    </subcellularLocation>
</comment>
<feature type="domain" description="TonB-dependent receptor-like beta-barrel" evidence="13">
    <location>
        <begin position="262"/>
        <end position="763"/>
    </location>
</feature>
<keyword evidence="9 11" id="KW-0472">Membrane</keyword>
<dbReference type="InterPro" id="IPR012910">
    <property type="entry name" value="Plug_dom"/>
</dbReference>
<keyword evidence="16" id="KW-1185">Reference proteome</keyword>
<dbReference type="PANTHER" id="PTHR32552:SF81">
    <property type="entry name" value="TONB-DEPENDENT OUTER MEMBRANE RECEPTOR"/>
    <property type="match status" value="1"/>
</dbReference>
<comment type="similarity">
    <text evidence="11 12">Belongs to the TonB-dependent receptor family.</text>
</comment>
<feature type="domain" description="TonB-dependent receptor plug" evidence="14">
    <location>
        <begin position="52"/>
        <end position="160"/>
    </location>
</feature>
<keyword evidence="8 12" id="KW-0798">TonB box</keyword>
<dbReference type="Pfam" id="PF00593">
    <property type="entry name" value="TonB_dep_Rec_b-barrel"/>
    <property type="match status" value="1"/>
</dbReference>
<evidence type="ECO:0000259" key="14">
    <source>
        <dbReference type="Pfam" id="PF07715"/>
    </source>
</evidence>
<evidence type="ECO:0000256" key="9">
    <source>
        <dbReference type="ARBA" id="ARBA00023136"/>
    </source>
</evidence>
<evidence type="ECO:0000256" key="2">
    <source>
        <dbReference type="ARBA" id="ARBA00022448"/>
    </source>
</evidence>
<evidence type="ECO:0000256" key="6">
    <source>
        <dbReference type="ARBA" id="ARBA00023004"/>
    </source>
</evidence>
<evidence type="ECO:0000259" key="13">
    <source>
        <dbReference type="Pfam" id="PF00593"/>
    </source>
</evidence>
<dbReference type="Proteomes" id="UP001273505">
    <property type="component" value="Unassembled WGS sequence"/>
</dbReference>
<keyword evidence="10 11" id="KW-0998">Cell outer membrane</keyword>
<dbReference type="InterPro" id="IPR036942">
    <property type="entry name" value="Beta-barrel_TonB_sf"/>
</dbReference>
<keyword evidence="15" id="KW-0675">Receptor</keyword>
<evidence type="ECO:0000256" key="7">
    <source>
        <dbReference type="ARBA" id="ARBA00023065"/>
    </source>
</evidence>
<dbReference type="RefSeq" id="WP_302720718.1">
    <property type="nucleotide sequence ID" value="NZ_JAULRU010000172.1"/>
</dbReference>
<reference evidence="15 16" key="1">
    <citation type="submission" date="2023-11" db="EMBL/GenBank/DDBJ databases">
        <title>Gilvimarinus fulvus sp. nov., isolated from the surface of Kelp.</title>
        <authorList>
            <person name="Sun Y.Y."/>
            <person name="Gong Y."/>
            <person name="Du Z.J."/>
        </authorList>
    </citation>
    <scope>NUCLEOTIDE SEQUENCE [LARGE SCALE GENOMIC DNA]</scope>
    <source>
        <strain evidence="15 16">SDUM040013</strain>
    </source>
</reference>
<evidence type="ECO:0000256" key="8">
    <source>
        <dbReference type="ARBA" id="ARBA00023077"/>
    </source>
</evidence>
<accession>A0ABU4S148</accession>
<evidence type="ECO:0000256" key="12">
    <source>
        <dbReference type="RuleBase" id="RU003357"/>
    </source>
</evidence>
<evidence type="ECO:0000313" key="15">
    <source>
        <dbReference type="EMBL" id="MDX6850745.1"/>
    </source>
</evidence>
<dbReference type="PROSITE" id="PS52016">
    <property type="entry name" value="TONB_DEPENDENT_REC_3"/>
    <property type="match status" value="1"/>
</dbReference>
<dbReference type="PANTHER" id="PTHR32552">
    <property type="entry name" value="FERRICHROME IRON RECEPTOR-RELATED"/>
    <property type="match status" value="1"/>
</dbReference>
<keyword evidence="4" id="KW-0410">Iron transport</keyword>
<evidence type="ECO:0000256" key="4">
    <source>
        <dbReference type="ARBA" id="ARBA00022496"/>
    </source>
</evidence>
<evidence type="ECO:0000256" key="5">
    <source>
        <dbReference type="ARBA" id="ARBA00022692"/>
    </source>
</evidence>
<dbReference type="InterPro" id="IPR039426">
    <property type="entry name" value="TonB-dep_rcpt-like"/>
</dbReference>
<dbReference type="EMBL" id="JAXAFO010000030">
    <property type="protein sequence ID" value="MDX6850745.1"/>
    <property type="molecule type" value="Genomic_DNA"/>
</dbReference>
<evidence type="ECO:0000256" key="3">
    <source>
        <dbReference type="ARBA" id="ARBA00022452"/>
    </source>
</evidence>
<name>A0ABU4S148_9GAMM</name>
<dbReference type="Pfam" id="PF07715">
    <property type="entry name" value="Plug"/>
    <property type="match status" value="1"/>
</dbReference>
<evidence type="ECO:0000256" key="11">
    <source>
        <dbReference type="PROSITE-ProRule" id="PRU01360"/>
    </source>
</evidence>
<keyword evidence="3 11" id="KW-1134">Transmembrane beta strand</keyword>
<proteinExistence type="inferred from homology"/>
<keyword evidence="5 11" id="KW-0812">Transmembrane</keyword>
<keyword evidence="7" id="KW-0406">Ion transport</keyword>
<dbReference type="InterPro" id="IPR000531">
    <property type="entry name" value="Beta-barrel_TonB"/>
</dbReference>
<dbReference type="Gene3D" id="2.40.170.20">
    <property type="entry name" value="TonB-dependent receptor, beta-barrel domain"/>
    <property type="match status" value="1"/>
</dbReference>